<evidence type="ECO:0000256" key="6">
    <source>
        <dbReference type="ARBA" id="ARBA00022989"/>
    </source>
</evidence>
<evidence type="ECO:0000256" key="9">
    <source>
        <dbReference type="SAM" id="MobiDB-lite"/>
    </source>
</evidence>
<keyword evidence="13" id="KW-1185">Reference proteome</keyword>
<keyword evidence="8 10" id="KW-0472">Membrane</keyword>
<dbReference type="InterPro" id="IPR038770">
    <property type="entry name" value="Na+/solute_symporter_sf"/>
</dbReference>
<feature type="region of interest" description="Disordered" evidence="9">
    <location>
        <begin position="595"/>
        <end position="627"/>
    </location>
</feature>
<feature type="transmembrane region" description="Helical" evidence="10">
    <location>
        <begin position="34"/>
        <end position="53"/>
    </location>
</feature>
<dbReference type="SMART" id="SM01091">
    <property type="entry name" value="CorC_HlyC"/>
    <property type="match status" value="1"/>
</dbReference>
<keyword evidence="3" id="KW-0050">Antiport</keyword>
<dbReference type="PANTHER" id="PTHR32507:SF7">
    <property type="entry name" value="K(+)_H(+) ANTIPORTER NHAP2"/>
    <property type="match status" value="1"/>
</dbReference>
<comment type="subcellular location">
    <subcellularLocation>
        <location evidence="1">Cell membrane</location>
        <topology evidence="1">Multi-pass membrane protein</topology>
    </subcellularLocation>
</comment>
<evidence type="ECO:0000256" key="1">
    <source>
        <dbReference type="ARBA" id="ARBA00004651"/>
    </source>
</evidence>
<keyword evidence="6 10" id="KW-1133">Transmembrane helix</keyword>
<gene>
    <name evidence="12" type="ORF">EDC22_11343</name>
</gene>
<reference evidence="12 13" key="1">
    <citation type="submission" date="2019-03" db="EMBL/GenBank/DDBJ databases">
        <title>Genomic Encyclopedia of Type Strains, Phase IV (KMG-IV): sequencing the most valuable type-strain genomes for metagenomic binning, comparative biology and taxonomic classification.</title>
        <authorList>
            <person name="Goeker M."/>
        </authorList>
    </citation>
    <scope>NUCLEOTIDE SEQUENCE [LARGE SCALE GENOMIC DNA]</scope>
    <source>
        <strain evidence="12 13">DSM 19345</strain>
    </source>
</reference>
<proteinExistence type="predicted"/>
<evidence type="ECO:0000313" key="12">
    <source>
        <dbReference type="EMBL" id="TCT05421.1"/>
    </source>
</evidence>
<feature type="transmembrane region" description="Helical" evidence="10">
    <location>
        <begin position="59"/>
        <end position="78"/>
    </location>
</feature>
<dbReference type="Proteomes" id="UP000295678">
    <property type="component" value="Unassembled WGS sequence"/>
</dbReference>
<protein>
    <submittedName>
        <fullName evidence="12">Potassium/proton antiporter (CPA1 family)</fullName>
    </submittedName>
</protein>
<evidence type="ECO:0000259" key="11">
    <source>
        <dbReference type="SMART" id="SM01091"/>
    </source>
</evidence>
<evidence type="ECO:0000256" key="3">
    <source>
        <dbReference type="ARBA" id="ARBA00022449"/>
    </source>
</evidence>
<feature type="transmembrane region" description="Helical" evidence="10">
    <location>
        <begin position="90"/>
        <end position="111"/>
    </location>
</feature>
<dbReference type="NCBIfam" id="NF003716">
    <property type="entry name" value="PRK05326.1-3"/>
    <property type="match status" value="1"/>
</dbReference>
<feature type="transmembrane region" description="Helical" evidence="10">
    <location>
        <begin position="117"/>
        <end position="139"/>
    </location>
</feature>
<comment type="caution">
    <text evidence="12">The sequence shown here is derived from an EMBL/GenBank/DDBJ whole genome shotgun (WGS) entry which is preliminary data.</text>
</comment>
<dbReference type="GO" id="GO:1902600">
    <property type="term" value="P:proton transmembrane transport"/>
    <property type="evidence" value="ECO:0007669"/>
    <property type="project" value="InterPro"/>
</dbReference>
<keyword evidence="7" id="KW-0406">Ion transport</keyword>
<dbReference type="Pfam" id="PF03471">
    <property type="entry name" value="CorC_HlyC"/>
    <property type="match status" value="1"/>
</dbReference>
<name>A0A4R3LXQ1_9HYPH</name>
<organism evidence="12 13">
    <name type="scientific">Tepidamorphus gemmatus</name>
    <dbReference type="NCBI Taxonomy" id="747076"/>
    <lineage>
        <taxon>Bacteria</taxon>
        <taxon>Pseudomonadati</taxon>
        <taxon>Pseudomonadota</taxon>
        <taxon>Alphaproteobacteria</taxon>
        <taxon>Hyphomicrobiales</taxon>
        <taxon>Tepidamorphaceae</taxon>
        <taxon>Tepidamorphus</taxon>
    </lineage>
</organism>
<evidence type="ECO:0000256" key="7">
    <source>
        <dbReference type="ARBA" id="ARBA00023065"/>
    </source>
</evidence>
<evidence type="ECO:0000256" key="10">
    <source>
        <dbReference type="SAM" id="Phobius"/>
    </source>
</evidence>
<feature type="transmembrane region" description="Helical" evidence="10">
    <location>
        <begin position="336"/>
        <end position="359"/>
    </location>
</feature>
<dbReference type="NCBIfam" id="NF003715">
    <property type="entry name" value="PRK05326.1-2"/>
    <property type="match status" value="1"/>
</dbReference>
<feature type="compositionally biased region" description="Low complexity" evidence="9">
    <location>
        <begin position="598"/>
        <end position="613"/>
    </location>
</feature>
<dbReference type="Pfam" id="PF00999">
    <property type="entry name" value="Na_H_Exchanger"/>
    <property type="match status" value="1"/>
</dbReference>
<keyword evidence="2" id="KW-0813">Transport</keyword>
<dbReference type="InterPro" id="IPR005170">
    <property type="entry name" value="Transptr-assoc_dom"/>
</dbReference>
<dbReference type="EMBL" id="SMAK01000013">
    <property type="protein sequence ID" value="TCT05421.1"/>
    <property type="molecule type" value="Genomic_DNA"/>
</dbReference>
<feature type="transmembrane region" description="Helical" evidence="10">
    <location>
        <begin position="275"/>
        <end position="294"/>
    </location>
</feature>
<evidence type="ECO:0000313" key="13">
    <source>
        <dbReference type="Proteomes" id="UP000295678"/>
    </source>
</evidence>
<evidence type="ECO:0000256" key="5">
    <source>
        <dbReference type="ARBA" id="ARBA00022692"/>
    </source>
</evidence>
<feature type="transmembrane region" description="Helical" evidence="10">
    <location>
        <begin position="193"/>
        <end position="212"/>
    </location>
</feature>
<keyword evidence="5 10" id="KW-0812">Transmembrane</keyword>
<evidence type="ECO:0000256" key="4">
    <source>
        <dbReference type="ARBA" id="ARBA00022475"/>
    </source>
</evidence>
<sequence>MFELPLLVILLASSLLILAVLTSLIAFRIGAPLLLLFLGIGLAVGEDGLGIQFDNAPVAYFIGSVALAVILFDSGFNTRFETAQRAAGPALVLATIGVVLTTGLVGALVHYVAGLSWLASLLLGAIISSTDAAAVFFLLRVGGIHIRERVRSTLEVESGSNDPMAVFLTATIVDLILAGPEVDAPALTLLNAFLFQIGFGAVFGIAGGWLIARAVNRLKLEPGLYPVIVLGLALFLFAIVSLLNGSGFLAVYLAGMMTGNLGRQAMPLLRRFQDGLTWLFQIVMFLLLGLLATPSEFGRIAVQGIVIALFLILIARPVAVWLCLLPFRFSREETAFVSWVGLRGAVSILLAILPMIAAIPVGQAFFNIAFIVVLTSLVVQGWTIRPVARWLGLVVPPEIGPVEKVELELPGRASHELVVYHIVEDSPVARGERIPRWARPALVVRDGRSMSQHEAGPPRTGDFVYIFASPRHIKLLDRLFASAVALGPSDKDYFGDFALEADAPVGEVARQYDIPIEPSHPDQTLAEFMVEHLAGEAHRGDRLECGPLELIVRDVDDAGNIATVGISLGQIDTPRRRLPLFLTLDDMLKLWRGRAGRRAGPARPAPAPQARQGPRPDERTPQPPAAR</sequence>
<accession>A0A4R3LXQ1</accession>
<dbReference type="Gene3D" id="1.20.1530.20">
    <property type="match status" value="1"/>
</dbReference>
<dbReference type="PANTHER" id="PTHR32507">
    <property type="entry name" value="NA(+)/H(+) ANTIPORTER 1"/>
    <property type="match status" value="1"/>
</dbReference>
<evidence type="ECO:0000256" key="2">
    <source>
        <dbReference type="ARBA" id="ARBA00022448"/>
    </source>
</evidence>
<feature type="transmembrane region" description="Helical" evidence="10">
    <location>
        <begin position="300"/>
        <end position="324"/>
    </location>
</feature>
<dbReference type="InterPro" id="IPR006153">
    <property type="entry name" value="Cation/H_exchanger_TM"/>
</dbReference>
<dbReference type="RefSeq" id="WP_132807701.1">
    <property type="nucleotide sequence ID" value="NZ_SMAK01000013.1"/>
</dbReference>
<dbReference type="AlphaFoldDB" id="A0A4R3LXQ1"/>
<keyword evidence="4" id="KW-1003">Cell membrane</keyword>
<dbReference type="GO" id="GO:0005886">
    <property type="term" value="C:plasma membrane"/>
    <property type="evidence" value="ECO:0007669"/>
    <property type="project" value="UniProtKB-SubCell"/>
</dbReference>
<feature type="domain" description="Transporter-associated" evidence="11">
    <location>
        <begin position="490"/>
        <end position="570"/>
    </location>
</feature>
<evidence type="ECO:0000256" key="8">
    <source>
        <dbReference type="ARBA" id="ARBA00023136"/>
    </source>
</evidence>
<feature type="transmembrane region" description="Helical" evidence="10">
    <location>
        <begin position="6"/>
        <end position="27"/>
    </location>
</feature>
<dbReference type="OrthoDB" id="9810759at2"/>
<dbReference type="NCBIfam" id="NF003714">
    <property type="entry name" value="PRK05326.1-1"/>
    <property type="match status" value="1"/>
</dbReference>
<feature type="transmembrane region" description="Helical" evidence="10">
    <location>
        <begin position="224"/>
        <end position="254"/>
    </location>
</feature>
<dbReference type="GO" id="GO:0015297">
    <property type="term" value="F:antiporter activity"/>
    <property type="evidence" value="ECO:0007669"/>
    <property type="project" value="UniProtKB-KW"/>
</dbReference>